<evidence type="ECO:0000313" key="3">
    <source>
        <dbReference type="Proteomes" id="UP000439914"/>
    </source>
</evidence>
<reference evidence="1 4" key="2">
    <citation type="submission" date="2023-07" db="EMBL/GenBank/DDBJ databases">
        <title>Genomic Encyclopedia of Type Strains, Phase IV (KMG-IV): sequencing the most valuable type-strain genomes for metagenomic binning, comparative biology and taxonomic classification.</title>
        <authorList>
            <person name="Goeker M."/>
        </authorList>
    </citation>
    <scope>NUCLEOTIDE SEQUENCE [LARGE SCALE GENOMIC DNA]</scope>
    <source>
        <strain evidence="1 4">DSM 14432</strain>
    </source>
</reference>
<dbReference type="EMBL" id="WTYG01000001">
    <property type="protein sequence ID" value="MXP35036.1"/>
    <property type="molecule type" value="Genomic_DNA"/>
</dbReference>
<evidence type="ECO:0000313" key="4">
    <source>
        <dbReference type="Proteomes" id="UP001238601"/>
    </source>
</evidence>
<dbReference type="CDD" id="cd08054">
    <property type="entry name" value="gp6"/>
    <property type="match status" value="1"/>
</dbReference>
<dbReference type="RefSeq" id="WP_160766316.1">
    <property type="nucleotide sequence ID" value="NZ_JAUSWK010000002.1"/>
</dbReference>
<gene>
    <name evidence="2" type="ORF">GRI55_04535</name>
    <name evidence="1" type="ORF">QOZ97_002215</name>
</gene>
<dbReference type="AlphaFoldDB" id="A0A6I4U9F2"/>
<name>A0A6I4U9F2_9SPHN</name>
<organism evidence="2 3">
    <name type="scientific">Qipengyuania citrea</name>
    <dbReference type="NCBI Taxonomy" id="225971"/>
    <lineage>
        <taxon>Bacteria</taxon>
        <taxon>Pseudomonadati</taxon>
        <taxon>Pseudomonadota</taxon>
        <taxon>Alphaproteobacteria</taxon>
        <taxon>Sphingomonadales</taxon>
        <taxon>Erythrobacteraceae</taxon>
        <taxon>Qipengyuania</taxon>
    </lineage>
</organism>
<dbReference type="Gene3D" id="1.10.3230.30">
    <property type="entry name" value="Phage gp6-like head-tail connector protein"/>
    <property type="match status" value="1"/>
</dbReference>
<keyword evidence="4" id="KW-1185">Reference proteome</keyword>
<evidence type="ECO:0000313" key="2">
    <source>
        <dbReference type="EMBL" id="MXP35036.1"/>
    </source>
</evidence>
<evidence type="ECO:0000313" key="1">
    <source>
        <dbReference type="EMBL" id="MDQ0566682.1"/>
    </source>
</evidence>
<comment type="caution">
    <text evidence="2">The sequence shown here is derived from an EMBL/GenBank/DDBJ whole genome shotgun (WGS) entry which is preliminary data.</text>
</comment>
<dbReference type="Pfam" id="PF05135">
    <property type="entry name" value="Phage_connect_1"/>
    <property type="match status" value="1"/>
</dbReference>
<accession>A0A6I4U9F2</accession>
<dbReference type="EMBL" id="JAUSWK010000002">
    <property type="protein sequence ID" value="MDQ0566682.1"/>
    <property type="molecule type" value="Genomic_DNA"/>
</dbReference>
<dbReference type="NCBIfam" id="TIGR01560">
    <property type="entry name" value="put_DNA_pack"/>
    <property type="match status" value="1"/>
</dbReference>
<dbReference type="GeneID" id="93687049"/>
<dbReference type="InterPro" id="IPR021146">
    <property type="entry name" value="Phage_gp6-like_head-tail"/>
</dbReference>
<dbReference type="Proteomes" id="UP000439914">
    <property type="component" value="Unassembled WGS sequence"/>
</dbReference>
<reference evidence="2 3" key="1">
    <citation type="submission" date="2019-12" db="EMBL/GenBank/DDBJ databases">
        <title>Genomic-based taxomic classification of the family Erythrobacteraceae.</title>
        <authorList>
            <person name="Xu L."/>
        </authorList>
    </citation>
    <scope>NUCLEOTIDE SEQUENCE [LARGE SCALE GENOMIC DNA]</scope>
    <source>
        <strain evidence="2 3">CGMCC 1.8703</strain>
    </source>
</reference>
<protein>
    <submittedName>
        <fullName evidence="1">Phage protein (Predicted DNA packaging)</fullName>
    </submittedName>
</protein>
<dbReference type="InterPro" id="IPR006450">
    <property type="entry name" value="Phage_HK97_gp6-like"/>
</dbReference>
<dbReference type="Proteomes" id="UP001238601">
    <property type="component" value="Unassembled WGS sequence"/>
</dbReference>
<proteinExistence type="predicted"/>
<sequence length="96" mass="10811">MPTDPSGQPLAELKQWLAISTAGEDALLLRLLESAWQVCLQFTGSEAAEWAELDPALRHGIVRFAAHQYRERDEGPAERLPSAIAALWRPYRMVRL</sequence>